<feature type="domain" description="Superoxide dismutase copper/zinc binding" evidence="4">
    <location>
        <begin position="26"/>
        <end position="152"/>
    </location>
</feature>
<dbReference type="Gene3D" id="2.60.40.200">
    <property type="entry name" value="Superoxide dismutase, copper/zinc binding domain"/>
    <property type="match status" value="1"/>
</dbReference>
<comment type="cofactor">
    <cofactor evidence="3">
        <name>Cu cation</name>
        <dbReference type="ChEBI" id="CHEBI:23378"/>
    </cofactor>
    <text evidence="3">Binds 1 copper ion per subunit.</text>
</comment>
<dbReference type="GO" id="GO:0005507">
    <property type="term" value="F:copper ion binding"/>
    <property type="evidence" value="ECO:0007669"/>
    <property type="project" value="InterPro"/>
</dbReference>
<evidence type="ECO:0000259" key="4">
    <source>
        <dbReference type="Pfam" id="PF00080"/>
    </source>
</evidence>
<dbReference type="InterPro" id="IPR036423">
    <property type="entry name" value="SOD-like_Cu/Zn_dom_sf"/>
</dbReference>
<evidence type="ECO:0000256" key="1">
    <source>
        <dbReference type="ARBA" id="ARBA00010457"/>
    </source>
</evidence>
<dbReference type="AlphaFoldDB" id="A0A9D2I8V1"/>
<reference evidence="5" key="2">
    <citation type="submission" date="2021-04" db="EMBL/GenBank/DDBJ databases">
        <authorList>
            <person name="Gilroy R."/>
        </authorList>
    </citation>
    <scope>NUCLEOTIDE SEQUENCE</scope>
    <source>
        <strain evidence="5">CHK179-7159</strain>
    </source>
</reference>
<evidence type="ECO:0000313" key="6">
    <source>
        <dbReference type="Proteomes" id="UP000886858"/>
    </source>
</evidence>
<name>A0A9D2I8V1_9FIRM</name>
<proteinExistence type="inferred from homology"/>
<sequence>MLKFLTKQPAASADVKGSEKYPDIRGLVAFYPFENGTVVLADICGLPQTEEPCGTGFFGFHIHEGASCSGTAAEPFADAKGHYNPVSCPHPAHAGDMPVLESAGGKAWLAFYTERFLPQELPGKTVIIHSMPDDYRSQPAGDAGERIACGMIR</sequence>
<dbReference type="InterPro" id="IPR024134">
    <property type="entry name" value="SOD_Cu/Zn_/chaperone"/>
</dbReference>
<comment type="similarity">
    <text evidence="1 3">Belongs to the Cu-Zn superoxide dismutase family.</text>
</comment>
<dbReference type="PANTHER" id="PTHR10003">
    <property type="entry name" value="SUPEROXIDE DISMUTASE CU-ZN -RELATED"/>
    <property type="match status" value="1"/>
</dbReference>
<dbReference type="SUPFAM" id="SSF49329">
    <property type="entry name" value="Cu,Zn superoxide dismutase-like"/>
    <property type="match status" value="1"/>
</dbReference>
<dbReference type="EMBL" id="DWYY01000162">
    <property type="protein sequence ID" value="HJA94222.1"/>
    <property type="molecule type" value="Genomic_DNA"/>
</dbReference>
<reference evidence="5" key="1">
    <citation type="journal article" date="2021" name="PeerJ">
        <title>Extensive microbial diversity within the chicken gut microbiome revealed by metagenomics and culture.</title>
        <authorList>
            <person name="Gilroy R."/>
            <person name="Ravi A."/>
            <person name="Getino M."/>
            <person name="Pursley I."/>
            <person name="Horton D.L."/>
            <person name="Alikhan N.F."/>
            <person name="Baker D."/>
            <person name="Gharbi K."/>
            <person name="Hall N."/>
            <person name="Watson M."/>
            <person name="Adriaenssens E.M."/>
            <person name="Foster-Nyarko E."/>
            <person name="Jarju S."/>
            <person name="Secka A."/>
            <person name="Antonio M."/>
            <person name="Oren A."/>
            <person name="Chaudhuri R.R."/>
            <person name="La Ragione R."/>
            <person name="Hildebrand F."/>
            <person name="Pallen M.J."/>
        </authorList>
    </citation>
    <scope>NUCLEOTIDE SEQUENCE</scope>
    <source>
        <strain evidence="5">CHK179-7159</strain>
    </source>
</reference>
<dbReference type="EC" id="1.15.1.1" evidence="3"/>
<evidence type="ECO:0000256" key="3">
    <source>
        <dbReference type="RuleBase" id="RU000393"/>
    </source>
</evidence>
<keyword evidence="3" id="KW-0186">Copper</keyword>
<dbReference type="PROSITE" id="PS00332">
    <property type="entry name" value="SOD_CU_ZN_2"/>
    <property type="match status" value="1"/>
</dbReference>
<comment type="cofactor">
    <cofactor evidence="3">
        <name>Zn(2+)</name>
        <dbReference type="ChEBI" id="CHEBI:29105"/>
    </cofactor>
    <text evidence="3">Binds 1 zinc ion per subunit.</text>
</comment>
<keyword evidence="3" id="KW-0560">Oxidoreductase</keyword>
<protein>
    <recommendedName>
        <fullName evidence="3">Superoxide dismutase [Cu-Zn]</fullName>
        <ecNumber evidence="3">1.15.1.1</ecNumber>
    </recommendedName>
</protein>
<dbReference type="Pfam" id="PF00080">
    <property type="entry name" value="Sod_Cu"/>
    <property type="match status" value="1"/>
</dbReference>
<dbReference type="GO" id="GO:0004784">
    <property type="term" value="F:superoxide dismutase activity"/>
    <property type="evidence" value="ECO:0007669"/>
    <property type="project" value="UniProtKB-EC"/>
</dbReference>
<dbReference type="InterPro" id="IPR018152">
    <property type="entry name" value="SOD_Cu/Zn_BS"/>
</dbReference>
<dbReference type="Proteomes" id="UP000886858">
    <property type="component" value="Unassembled WGS sequence"/>
</dbReference>
<comment type="catalytic activity">
    <reaction evidence="3">
        <text>2 superoxide + 2 H(+) = H2O2 + O2</text>
        <dbReference type="Rhea" id="RHEA:20696"/>
        <dbReference type="ChEBI" id="CHEBI:15378"/>
        <dbReference type="ChEBI" id="CHEBI:15379"/>
        <dbReference type="ChEBI" id="CHEBI:16240"/>
        <dbReference type="ChEBI" id="CHEBI:18421"/>
        <dbReference type="EC" id="1.15.1.1"/>
    </reaction>
</comment>
<evidence type="ECO:0000313" key="5">
    <source>
        <dbReference type="EMBL" id="HJA94222.1"/>
    </source>
</evidence>
<dbReference type="InterPro" id="IPR001424">
    <property type="entry name" value="SOD_Cu_Zn_dom"/>
</dbReference>
<evidence type="ECO:0000256" key="2">
    <source>
        <dbReference type="ARBA" id="ARBA00024900"/>
    </source>
</evidence>
<gene>
    <name evidence="5" type="ORF">H9717_14115</name>
</gene>
<accession>A0A9D2I8V1</accession>
<comment type="function">
    <text evidence="2">Destroys radicals which are normally produced within the cells and which are toxic to biological systems. May play a role in favoring mycobacterial survival in phagocytes.</text>
</comment>
<keyword evidence="3" id="KW-0479">Metal-binding</keyword>
<comment type="caution">
    <text evidence="5">The sequence shown here is derived from an EMBL/GenBank/DDBJ whole genome shotgun (WGS) entry which is preliminary data.</text>
</comment>
<organism evidence="5 6">
    <name type="scientific">Candidatus Eisenbergiella merdipullorum</name>
    <dbReference type="NCBI Taxonomy" id="2838553"/>
    <lineage>
        <taxon>Bacteria</taxon>
        <taxon>Bacillati</taxon>
        <taxon>Bacillota</taxon>
        <taxon>Clostridia</taxon>
        <taxon>Lachnospirales</taxon>
        <taxon>Lachnospiraceae</taxon>
        <taxon>Eisenbergiella</taxon>
    </lineage>
</organism>
<keyword evidence="3" id="KW-0862">Zinc</keyword>